<evidence type="ECO:0000313" key="1">
    <source>
        <dbReference type="EMBL" id="MBF8186362.1"/>
    </source>
</evidence>
<sequence>MSTYIPSLDGDTMRIAPSDTFPKAVFIDGGAVHIKHDDLPKLVAALYEAAGMPQPVEHKHTDSDGDHMNIQPSKAHPNTAMLSSPTLSVYVTADELPEFVGKLYEAAGQQPPVILPRPAEADALGMLSGTRVHSLVGDVDGGDYLSPERAREIAALYAAAAEMLDNPEAKAKAEAVESLTRMLWEGSSLGRHESRHLAEHLAEAGYRHVGVAE</sequence>
<name>A0A931ABM9_9ACTN</name>
<reference evidence="1" key="1">
    <citation type="submission" date="2020-11" db="EMBL/GenBank/DDBJ databases">
        <title>Whole-genome analyses of Nonomuraea sp. K274.</title>
        <authorList>
            <person name="Veyisoglu A."/>
        </authorList>
    </citation>
    <scope>NUCLEOTIDE SEQUENCE</scope>
    <source>
        <strain evidence="1">K274</strain>
    </source>
</reference>
<dbReference type="RefSeq" id="WP_195895338.1">
    <property type="nucleotide sequence ID" value="NZ_JADOGI010000026.1"/>
</dbReference>
<organism evidence="1 2">
    <name type="scientific">Nonomuraea cypriaca</name>
    <dbReference type="NCBI Taxonomy" id="1187855"/>
    <lineage>
        <taxon>Bacteria</taxon>
        <taxon>Bacillati</taxon>
        <taxon>Actinomycetota</taxon>
        <taxon>Actinomycetes</taxon>
        <taxon>Streptosporangiales</taxon>
        <taxon>Streptosporangiaceae</taxon>
        <taxon>Nonomuraea</taxon>
    </lineage>
</organism>
<proteinExistence type="predicted"/>
<evidence type="ECO:0000313" key="2">
    <source>
        <dbReference type="Proteomes" id="UP000605361"/>
    </source>
</evidence>
<protein>
    <submittedName>
        <fullName evidence="1">Uncharacterized protein</fullName>
    </submittedName>
</protein>
<dbReference type="EMBL" id="JADOGI010000026">
    <property type="protein sequence ID" value="MBF8186362.1"/>
    <property type="molecule type" value="Genomic_DNA"/>
</dbReference>
<dbReference type="Proteomes" id="UP000605361">
    <property type="component" value="Unassembled WGS sequence"/>
</dbReference>
<gene>
    <name evidence="1" type="ORF">ITP53_11490</name>
</gene>
<keyword evidence="2" id="KW-1185">Reference proteome</keyword>
<accession>A0A931ABM9</accession>
<comment type="caution">
    <text evidence="1">The sequence shown here is derived from an EMBL/GenBank/DDBJ whole genome shotgun (WGS) entry which is preliminary data.</text>
</comment>
<dbReference type="AlphaFoldDB" id="A0A931ABM9"/>